<keyword evidence="1" id="KW-0678">Repressor</keyword>
<keyword evidence="5" id="KW-1185">Reference proteome</keyword>
<feature type="region of interest" description="Disordered" evidence="2">
    <location>
        <begin position="541"/>
        <end position="675"/>
    </location>
</feature>
<feature type="compositionally biased region" description="Acidic residues" evidence="2">
    <location>
        <begin position="623"/>
        <end position="635"/>
    </location>
</feature>
<feature type="compositionally biased region" description="Basic residues" evidence="2">
    <location>
        <begin position="567"/>
        <end position="588"/>
    </location>
</feature>
<protein>
    <recommendedName>
        <fullName evidence="3">Histone deacetylase interacting domain-containing protein</fullName>
    </recommendedName>
</protein>
<dbReference type="EMBL" id="BTSX01000005">
    <property type="protein sequence ID" value="GMT00664.1"/>
    <property type="molecule type" value="Genomic_DNA"/>
</dbReference>
<organism evidence="4 5">
    <name type="scientific">Pristionchus entomophagus</name>
    <dbReference type="NCBI Taxonomy" id="358040"/>
    <lineage>
        <taxon>Eukaryota</taxon>
        <taxon>Metazoa</taxon>
        <taxon>Ecdysozoa</taxon>
        <taxon>Nematoda</taxon>
        <taxon>Chromadorea</taxon>
        <taxon>Rhabditida</taxon>
        <taxon>Rhabditina</taxon>
        <taxon>Diplogasteromorpha</taxon>
        <taxon>Diplogasteroidea</taxon>
        <taxon>Neodiplogasteridae</taxon>
        <taxon>Pristionchus</taxon>
    </lineage>
</organism>
<reference evidence="4" key="1">
    <citation type="submission" date="2023-10" db="EMBL/GenBank/DDBJ databases">
        <title>Genome assembly of Pristionchus species.</title>
        <authorList>
            <person name="Yoshida K."/>
            <person name="Sommer R.J."/>
        </authorList>
    </citation>
    <scope>NUCLEOTIDE SEQUENCE</scope>
    <source>
        <strain evidence="4">RS0144</strain>
    </source>
</reference>
<dbReference type="Proteomes" id="UP001432027">
    <property type="component" value="Unassembled WGS sequence"/>
</dbReference>
<dbReference type="Pfam" id="PF16879">
    <property type="entry name" value="Sin3a_C"/>
    <property type="match status" value="1"/>
</dbReference>
<dbReference type="GO" id="GO:0003714">
    <property type="term" value="F:transcription corepressor activity"/>
    <property type="evidence" value="ECO:0007669"/>
    <property type="project" value="InterPro"/>
</dbReference>
<feature type="compositionally biased region" description="Basic and acidic residues" evidence="2">
    <location>
        <begin position="542"/>
        <end position="562"/>
    </location>
</feature>
<dbReference type="Pfam" id="PF08295">
    <property type="entry name" value="Sin3_corepress"/>
    <property type="match status" value="1"/>
</dbReference>
<dbReference type="InterPro" id="IPR013194">
    <property type="entry name" value="HDAC_interact_dom"/>
</dbReference>
<name>A0AAV5U1G1_9BILA</name>
<proteinExistence type="predicted"/>
<evidence type="ECO:0000313" key="5">
    <source>
        <dbReference type="Proteomes" id="UP001432027"/>
    </source>
</evidence>
<dbReference type="SMART" id="SM00761">
    <property type="entry name" value="HDAC_interact"/>
    <property type="match status" value="1"/>
</dbReference>
<feature type="region of interest" description="Disordered" evidence="2">
    <location>
        <begin position="296"/>
        <end position="337"/>
    </location>
</feature>
<dbReference type="PANTHER" id="PTHR12346">
    <property type="entry name" value="SIN3B-RELATED"/>
    <property type="match status" value="1"/>
</dbReference>
<dbReference type="InterPro" id="IPR031693">
    <property type="entry name" value="Sin3_C"/>
</dbReference>
<feature type="compositionally biased region" description="Basic and acidic residues" evidence="2">
    <location>
        <begin position="659"/>
        <end position="675"/>
    </location>
</feature>
<evidence type="ECO:0000256" key="2">
    <source>
        <dbReference type="SAM" id="MobiDB-lite"/>
    </source>
</evidence>
<gene>
    <name evidence="4" type="ORF">PENTCL1PPCAC_22838</name>
</gene>
<feature type="non-terminal residue" evidence="4">
    <location>
        <position position="1"/>
    </location>
</feature>
<sequence length="675" mass="78469">NWTTMDKDLEQSRASLDIDYSSCKLNGLSYRALPENIARPKCSGRTPLCYEVLNETWVSIPSWASEDSSVVSSKKTQFEEFVYRTEDERFELDIVIETNGYAIGCLQEMQYRLAKLSHSELMKFEMADNWGVSSPAIFLRAIRRVYGELAGRMLDSLKKEPKAAVDTLLDSLKEKEREWKDSLQGFNKGWRDQVDKHTIRSLDHQSTQIKMSDSKYLRPKNLINQIENQQEEATSRAIPHDGPHMVLTYDEDRRAIRDATHLLLHHVRRSNLSKEEKKRVKHLLRKFVPEILGMRQGAASDEEERPPSTSCSEAVTSDSERKKKSRKGIMEDMNDDDSRDGISLNTCTYRLIYSGNVFYVFLRIHHVLCERLAKLRRACDQLWEEQKLNEHMKEHSPSWNDLQKGLQKLRGPQAHTPSFDHVMFLVKESLDGNMEPVNLEDEMRNMLPTHASMAFSIDKMVMGMTRQLQILSAIDTDKAHTLSLYNKYRLEKAPYMWDTTQKRKETEEKYLEEAKTVMEGHNCYRIHSFDRESPVVTMELMGKGDDEQGEKRSRREGREGKGPKGGRPPKKDKKKKGRPAGMKKKGKKLRAEGSSKIAPIPHGKEIRIVPYQNIYGDTGKEEETQDEEETMTDDETMNHNSERTLFYGRLKQTQNDPKTMQKREERKERCHSWFM</sequence>
<dbReference type="GO" id="GO:0000122">
    <property type="term" value="P:negative regulation of transcription by RNA polymerase II"/>
    <property type="evidence" value="ECO:0007669"/>
    <property type="project" value="TreeGrafter"/>
</dbReference>
<feature type="compositionally biased region" description="Polar residues" evidence="2">
    <location>
        <begin position="307"/>
        <end position="317"/>
    </location>
</feature>
<evidence type="ECO:0000259" key="3">
    <source>
        <dbReference type="SMART" id="SM00761"/>
    </source>
</evidence>
<dbReference type="PANTHER" id="PTHR12346:SF0">
    <property type="entry name" value="SIN3A, ISOFORM G"/>
    <property type="match status" value="1"/>
</dbReference>
<comment type="caution">
    <text evidence="4">The sequence shown here is derived from an EMBL/GenBank/DDBJ whole genome shotgun (WGS) entry which is preliminary data.</text>
</comment>
<dbReference type="AlphaFoldDB" id="A0AAV5U1G1"/>
<accession>A0AAV5U1G1</accession>
<dbReference type="InterPro" id="IPR039774">
    <property type="entry name" value="Sin3-like"/>
</dbReference>
<dbReference type="GO" id="GO:0070822">
    <property type="term" value="C:Sin3-type complex"/>
    <property type="evidence" value="ECO:0007669"/>
    <property type="project" value="TreeGrafter"/>
</dbReference>
<feature type="domain" description="Histone deacetylase interacting" evidence="3">
    <location>
        <begin position="22"/>
        <end position="123"/>
    </location>
</feature>
<evidence type="ECO:0000256" key="1">
    <source>
        <dbReference type="ARBA" id="ARBA00022491"/>
    </source>
</evidence>
<evidence type="ECO:0000313" key="4">
    <source>
        <dbReference type="EMBL" id="GMT00664.1"/>
    </source>
</evidence>